<proteinExistence type="predicted"/>
<dbReference type="PANTHER" id="PTHR33677">
    <property type="entry name" value="TRANSCRIPTIONAL REPRESSOR FRMR-RELATED"/>
    <property type="match status" value="1"/>
</dbReference>
<dbReference type="GO" id="GO:0045892">
    <property type="term" value="P:negative regulation of DNA-templated transcription"/>
    <property type="evidence" value="ECO:0007669"/>
    <property type="project" value="UniProtKB-ARBA"/>
</dbReference>
<sequence length="86" mass="10028">MKYTDDMKNRLRRVEGQVRGVLKMMEEEKDCKDVIYQLSAIRSAVDKATAYIIGKNMEQCMLERLKKGESTEDLIQETINLLVKSR</sequence>
<organism evidence="1 3">
    <name type="scientific">Caldalkalibacillus thermarum (strain TA2.A1)</name>
    <dbReference type="NCBI Taxonomy" id="986075"/>
    <lineage>
        <taxon>Bacteria</taxon>
        <taxon>Bacillati</taxon>
        <taxon>Bacillota</taxon>
        <taxon>Bacilli</taxon>
        <taxon>Bacillales</taxon>
        <taxon>Bacillaceae</taxon>
        <taxon>Caldalkalibacillus</taxon>
    </lineage>
</organism>
<evidence type="ECO:0000313" key="1">
    <source>
        <dbReference type="EMBL" id="EGL82900.1"/>
    </source>
</evidence>
<keyword evidence="4" id="KW-1185">Reference proteome</keyword>
<dbReference type="Proteomes" id="UP000010716">
    <property type="component" value="Unassembled WGS sequence"/>
</dbReference>
<dbReference type="InterPro" id="IPR003735">
    <property type="entry name" value="Metal_Tscrpt_repr"/>
</dbReference>
<protein>
    <submittedName>
        <fullName evidence="2">Metal-sensitive transcriptional regulator</fullName>
    </submittedName>
</protein>
<evidence type="ECO:0000313" key="4">
    <source>
        <dbReference type="Proteomes" id="UP000825179"/>
    </source>
</evidence>
<dbReference type="EMBL" id="AFCE01000133">
    <property type="protein sequence ID" value="EGL82900.1"/>
    <property type="molecule type" value="Genomic_DNA"/>
</dbReference>
<dbReference type="CDD" id="cd10155">
    <property type="entry name" value="BsYrkD-like_DUF156"/>
    <property type="match status" value="1"/>
</dbReference>
<dbReference type="EMBL" id="CP082237">
    <property type="protein sequence ID" value="QZT35172.1"/>
    <property type="molecule type" value="Genomic_DNA"/>
</dbReference>
<dbReference type="KEGG" id="cthu:HUR95_08175"/>
<name>F5L6W5_CALTT</name>
<dbReference type="Gene3D" id="1.20.58.1000">
    <property type="entry name" value="Metal-sensitive repressor, helix protomer"/>
    <property type="match status" value="1"/>
</dbReference>
<dbReference type="GO" id="GO:0046872">
    <property type="term" value="F:metal ion binding"/>
    <property type="evidence" value="ECO:0007669"/>
    <property type="project" value="InterPro"/>
</dbReference>
<evidence type="ECO:0000313" key="3">
    <source>
        <dbReference type="Proteomes" id="UP000010716"/>
    </source>
</evidence>
<reference evidence="2 4" key="2">
    <citation type="journal article" date="2020" name="Extremophiles">
        <title>Genomic analysis of Caldalkalibacillus thermarum TA2.A1 reveals aerobic alkaliphilic metabolism and evolutionary hallmarks linking alkaliphilic bacteria and plant life.</title>
        <authorList>
            <person name="de Jong S.I."/>
            <person name="van den Broek M.A."/>
            <person name="Merkel A.Y."/>
            <person name="de la Torre Cortes P."/>
            <person name="Kalamorz F."/>
            <person name="Cook G.M."/>
            <person name="van Loosdrecht M.C.M."/>
            <person name="McMillan D.G.G."/>
        </authorList>
    </citation>
    <scope>NUCLEOTIDE SEQUENCE [LARGE SCALE GENOMIC DNA]</scope>
    <source>
        <strain evidence="2 4">TA2.A1</strain>
    </source>
</reference>
<dbReference type="AlphaFoldDB" id="F5L6W5"/>
<dbReference type="PANTHER" id="PTHR33677:SF5">
    <property type="entry name" value="TRANSCRIPTIONAL REPRESSOR FRMR"/>
    <property type="match status" value="1"/>
</dbReference>
<reference evidence="2" key="3">
    <citation type="submission" date="2021-08" db="EMBL/GenBank/DDBJ databases">
        <authorList>
            <person name="de Jong S."/>
            <person name="van den Broek M."/>
            <person name="Merkel A."/>
            <person name="de la Torre Cortes P."/>
            <person name="Kalamorz F."/>
            <person name="Cook G."/>
            <person name="van Loosdrecht M."/>
            <person name="McMillan D."/>
        </authorList>
    </citation>
    <scope>NUCLEOTIDE SEQUENCE</scope>
    <source>
        <strain evidence="2">TA2.A1</strain>
    </source>
</reference>
<reference evidence="1 3" key="1">
    <citation type="journal article" date="2011" name="J. Bacteriol.">
        <title>Draft genome sequence of the thermoalkaliphilic Caldalkalibacillus thermarum strain TA2.A1.</title>
        <authorList>
            <person name="Kalamorz F."/>
            <person name="Keis S."/>
            <person name="McMillan D.G."/>
            <person name="Olsson K."/>
            <person name="Stanton J.A."/>
            <person name="Stockwell P."/>
            <person name="Black M.A."/>
            <person name="Klingeman D.M."/>
            <person name="Land M.L."/>
            <person name="Han C.S."/>
            <person name="Martin S.L."/>
            <person name="Becher S.A."/>
            <person name="Peddie C.J."/>
            <person name="Morgan H.W."/>
            <person name="Matthies D."/>
            <person name="Preiss L."/>
            <person name="Meier T."/>
            <person name="Brown S.D."/>
            <person name="Cook G.M."/>
        </authorList>
    </citation>
    <scope>NUCLEOTIDE SEQUENCE [LARGE SCALE GENOMIC DNA]</scope>
    <source>
        <strain evidence="1 3">TA2.A1</strain>
    </source>
</reference>
<dbReference type="Proteomes" id="UP000825179">
    <property type="component" value="Chromosome"/>
</dbReference>
<dbReference type="InterPro" id="IPR038390">
    <property type="entry name" value="Metal_Tscrpt_repr_sf"/>
</dbReference>
<dbReference type="OrthoDB" id="9798732at2"/>
<dbReference type="RefSeq" id="WP_007504567.1">
    <property type="nucleotide sequence ID" value="NZ_AFCE01000133.1"/>
</dbReference>
<accession>F5L6W5</accession>
<evidence type="ECO:0000313" key="2">
    <source>
        <dbReference type="EMBL" id="QZT35172.1"/>
    </source>
</evidence>
<dbReference type="Pfam" id="PF02583">
    <property type="entry name" value="Trns_repr_metal"/>
    <property type="match status" value="1"/>
</dbReference>
<dbReference type="GO" id="GO:0003677">
    <property type="term" value="F:DNA binding"/>
    <property type="evidence" value="ECO:0007669"/>
    <property type="project" value="InterPro"/>
</dbReference>
<dbReference type="eggNOG" id="COG1937">
    <property type="taxonomic scope" value="Bacteria"/>
</dbReference>
<gene>
    <name evidence="1" type="ORF">CathTA2_1565</name>
    <name evidence="2" type="ORF">HUR95_08175</name>
</gene>